<dbReference type="Gene3D" id="1.20.120.1760">
    <property type="match status" value="1"/>
</dbReference>
<comment type="caution">
    <text evidence="4">The sequence shown here is derived from an EMBL/GenBank/DDBJ whole genome shotgun (WGS) entry which is preliminary data.</text>
</comment>
<dbReference type="PROSITE" id="PS00379">
    <property type="entry name" value="CDP_ALCOHOL_P_TRANSF"/>
    <property type="match status" value="1"/>
</dbReference>
<evidence type="ECO:0000313" key="4">
    <source>
        <dbReference type="EMBL" id="MFD1720821.1"/>
    </source>
</evidence>
<dbReference type="InterPro" id="IPR043130">
    <property type="entry name" value="CDP-OH_PTrfase_TM_dom"/>
</dbReference>
<evidence type="ECO:0000256" key="3">
    <source>
        <dbReference type="SAM" id="Phobius"/>
    </source>
</evidence>
<evidence type="ECO:0000313" key="5">
    <source>
        <dbReference type="Proteomes" id="UP001597347"/>
    </source>
</evidence>
<reference evidence="5" key="1">
    <citation type="journal article" date="2019" name="Int. J. Syst. Evol. Microbiol.">
        <title>The Global Catalogue of Microorganisms (GCM) 10K type strain sequencing project: providing services to taxonomists for standard genome sequencing and annotation.</title>
        <authorList>
            <consortium name="The Broad Institute Genomics Platform"/>
            <consortium name="The Broad Institute Genome Sequencing Center for Infectious Disease"/>
            <person name="Wu L."/>
            <person name="Ma J."/>
        </authorList>
    </citation>
    <scope>NUCLEOTIDE SEQUENCE [LARGE SCALE GENOMIC DNA]</scope>
    <source>
        <strain evidence="5">CGMCC 1.12471</strain>
    </source>
</reference>
<feature type="transmembrane region" description="Helical" evidence="3">
    <location>
        <begin position="158"/>
        <end position="183"/>
    </location>
</feature>
<dbReference type="InterPro" id="IPR048254">
    <property type="entry name" value="CDP_ALCOHOL_P_TRANSF_CS"/>
</dbReference>
<proteinExistence type="inferred from homology"/>
<dbReference type="RefSeq" id="WP_377932506.1">
    <property type="nucleotide sequence ID" value="NZ_JBHUEA010000005.1"/>
</dbReference>
<keyword evidence="1 2" id="KW-0808">Transferase</keyword>
<dbReference type="Proteomes" id="UP001597347">
    <property type="component" value="Unassembled WGS sequence"/>
</dbReference>
<evidence type="ECO:0000256" key="1">
    <source>
        <dbReference type="ARBA" id="ARBA00022679"/>
    </source>
</evidence>
<feature type="transmembrane region" description="Helical" evidence="3">
    <location>
        <begin position="231"/>
        <end position="248"/>
    </location>
</feature>
<sequence>MPSPTVHDARPAFDAPEIETYRSVLQRLRGAQKPAGRGAPAYSIYVNRPLGRLIAAAAYRAGLTPNQVTAISAAFSGIAILLLALVPPSLALGLAVALLLAAGYAFDSADGQVARLRGGGSAAGEWLDHVVDAVKLATLHAAVLIAAYRFLVPAGERAWLLVPIGFGAVAAVSFAVFLLNDLLKAARLRSSTTAVIRGGSTPLRALLGAPTDYGVLILAFLLLGWPDAFRLVYTLLFAASAAYLALALPKWYRDIARLDPVKEPSR</sequence>
<dbReference type="InterPro" id="IPR000462">
    <property type="entry name" value="CDP-OH_P_trans"/>
</dbReference>
<gene>
    <name evidence="4" type="ORF">ACFSBI_04605</name>
</gene>
<evidence type="ECO:0000256" key="2">
    <source>
        <dbReference type="RuleBase" id="RU003750"/>
    </source>
</evidence>
<name>A0ABW4LF70_9MICO</name>
<feature type="transmembrane region" description="Helical" evidence="3">
    <location>
        <begin position="203"/>
        <end position="225"/>
    </location>
</feature>
<keyword evidence="3" id="KW-0472">Membrane</keyword>
<keyword evidence="5" id="KW-1185">Reference proteome</keyword>
<comment type="similarity">
    <text evidence="2">Belongs to the CDP-alcohol phosphatidyltransferase class-I family.</text>
</comment>
<dbReference type="Pfam" id="PF01066">
    <property type="entry name" value="CDP-OH_P_transf"/>
    <property type="match status" value="1"/>
</dbReference>
<accession>A0ABW4LF70</accession>
<protein>
    <submittedName>
        <fullName evidence="4">CDP-alcohol phosphatidyltransferase family protein</fullName>
    </submittedName>
</protein>
<dbReference type="EMBL" id="JBHUEA010000005">
    <property type="protein sequence ID" value="MFD1720821.1"/>
    <property type="molecule type" value="Genomic_DNA"/>
</dbReference>
<keyword evidence="3" id="KW-0812">Transmembrane</keyword>
<keyword evidence="3" id="KW-1133">Transmembrane helix</keyword>
<organism evidence="4 5">
    <name type="scientific">Amnibacterium endophyticum</name>
    <dbReference type="NCBI Taxonomy" id="2109337"/>
    <lineage>
        <taxon>Bacteria</taxon>
        <taxon>Bacillati</taxon>
        <taxon>Actinomycetota</taxon>
        <taxon>Actinomycetes</taxon>
        <taxon>Micrococcales</taxon>
        <taxon>Microbacteriaceae</taxon>
        <taxon>Amnibacterium</taxon>
    </lineage>
</organism>